<evidence type="ECO:0000313" key="1">
    <source>
        <dbReference type="EMBL" id="VTJ83510.1"/>
    </source>
</evidence>
<dbReference type="EMBL" id="CABDUW010001720">
    <property type="protein sequence ID" value="VTJ83510.1"/>
    <property type="molecule type" value="Genomic_DNA"/>
</dbReference>
<feature type="non-terminal residue" evidence="1">
    <location>
        <position position="62"/>
    </location>
</feature>
<dbReference type="AlphaFoldDB" id="A0A5E4CQF2"/>
<name>A0A5E4CQF2_MARMO</name>
<sequence length="62" mass="7249">FPAHWVSGLRFNVCHQLTTTLQEAEGLEIQEERLRAKVEPRLWQGLERTPKSHVAPTSYQYD</sequence>
<reference evidence="1" key="1">
    <citation type="submission" date="2019-04" db="EMBL/GenBank/DDBJ databases">
        <authorList>
            <person name="Alioto T."/>
            <person name="Alioto T."/>
        </authorList>
    </citation>
    <scope>NUCLEOTIDE SEQUENCE [LARGE SCALE GENOMIC DNA]</scope>
</reference>
<comment type="caution">
    <text evidence="1">The sequence shown here is derived from an EMBL/GenBank/DDBJ whole genome shotgun (WGS) entry which is preliminary data.</text>
</comment>
<gene>
    <name evidence="1" type="ORF">MONAX_5E009973</name>
</gene>
<accession>A0A5E4CQF2</accession>
<keyword evidence="2" id="KW-1185">Reference proteome</keyword>
<feature type="non-terminal residue" evidence="1">
    <location>
        <position position="1"/>
    </location>
</feature>
<protein>
    <submittedName>
        <fullName evidence="1">Uncharacterized protein</fullName>
    </submittedName>
</protein>
<dbReference type="Proteomes" id="UP000335636">
    <property type="component" value="Unassembled WGS sequence"/>
</dbReference>
<evidence type="ECO:0000313" key="2">
    <source>
        <dbReference type="Proteomes" id="UP000335636"/>
    </source>
</evidence>
<organism evidence="1 2">
    <name type="scientific">Marmota monax</name>
    <name type="common">Woodchuck</name>
    <dbReference type="NCBI Taxonomy" id="9995"/>
    <lineage>
        <taxon>Eukaryota</taxon>
        <taxon>Metazoa</taxon>
        <taxon>Chordata</taxon>
        <taxon>Craniata</taxon>
        <taxon>Vertebrata</taxon>
        <taxon>Euteleostomi</taxon>
        <taxon>Mammalia</taxon>
        <taxon>Eutheria</taxon>
        <taxon>Euarchontoglires</taxon>
        <taxon>Glires</taxon>
        <taxon>Rodentia</taxon>
        <taxon>Sciuromorpha</taxon>
        <taxon>Sciuridae</taxon>
        <taxon>Xerinae</taxon>
        <taxon>Marmotini</taxon>
        <taxon>Marmota</taxon>
    </lineage>
</organism>
<proteinExistence type="predicted"/>